<dbReference type="STRING" id="36856.ATB98_03225"/>
<accession>A0A178YQR2</accession>
<dbReference type="InterPro" id="IPR000760">
    <property type="entry name" value="Inositol_monophosphatase-like"/>
</dbReference>
<dbReference type="EC" id="3.1.3.15" evidence="4"/>
<feature type="binding site" evidence="5">
    <location>
        <position position="89"/>
    </location>
    <ligand>
        <name>Mg(2+)</name>
        <dbReference type="ChEBI" id="CHEBI:18420"/>
        <label>1</label>
        <note>catalytic</note>
    </ligand>
</feature>
<dbReference type="PANTHER" id="PTHR20854">
    <property type="entry name" value="INOSITOL MONOPHOSPHATASE"/>
    <property type="match status" value="1"/>
</dbReference>
<dbReference type="PANTHER" id="PTHR20854:SF4">
    <property type="entry name" value="INOSITOL-1-MONOPHOSPHATASE-RELATED"/>
    <property type="match status" value="1"/>
</dbReference>
<feature type="binding site" evidence="5">
    <location>
        <position position="86"/>
    </location>
    <ligand>
        <name>Mg(2+)</name>
        <dbReference type="ChEBI" id="CHEBI:18420"/>
        <label>1</label>
        <note>catalytic</note>
    </ligand>
</feature>
<dbReference type="Proteomes" id="UP000078507">
    <property type="component" value="Unassembled WGS sequence"/>
</dbReference>
<evidence type="ECO:0000256" key="3">
    <source>
        <dbReference type="ARBA" id="ARBA00022801"/>
    </source>
</evidence>
<dbReference type="SUPFAM" id="SSF56655">
    <property type="entry name" value="Carbohydrate phosphatase"/>
    <property type="match status" value="1"/>
</dbReference>
<dbReference type="GO" id="GO:0006020">
    <property type="term" value="P:inositol metabolic process"/>
    <property type="evidence" value="ECO:0007669"/>
    <property type="project" value="TreeGrafter"/>
</dbReference>
<proteinExistence type="inferred from homology"/>
<dbReference type="Pfam" id="PF00459">
    <property type="entry name" value="Inositol_P"/>
    <property type="match status" value="1"/>
</dbReference>
<dbReference type="Gene3D" id="3.30.540.10">
    <property type="entry name" value="Fructose-1,6-Bisphosphatase, subunit A, domain 1"/>
    <property type="match status" value="1"/>
</dbReference>
<dbReference type="OrthoDB" id="9785695at2"/>
<feature type="binding site" evidence="5">
    <location>
        <position position="71"/>
    </location>
    <ligand>
        <name>Mg(2+)</name>
        <dbReference type="ChEBI" id="CHEBI:18420"/>
        <label>1</label>
        <note>catalytic</note>
    </ligand>
</feature>
<sequence>MTKLPPVSFLHRLADAASGETLPRFRTELDVEEKFKPGYRFDPVTLADKEAERVLRDLISSEYPDHAILGEEYGETGTGPWKWVIDPVDGTRPFICGIPVWGTLIGLTLEDRSVMGMMSQPFTKERFWGDEEGAWAQDSSGTRRMRTRSTTDLSRAILHTNSPERYGDFPEVNFARLRDSVQMTRYGGECYAFAMLAAGQIDICLELALQPYDIVPLIPIIEQAGGVVTGLAGERPEAGGHILASANAALHEQALRALNLPSCARGVI</sequence>
<evidence type="ECO:0000256" key="5">
    <source>
        <dbReference type="PIRSR" id="PIRSR600760-2"/>
    </source>
</evidence>
<keyword evidence="3" id="KW-0378">Hydrolase</keyword>
<reference evidence="6 7" key="1">
    <citation type="submission" date="2015-11" db="EMBL/GenBank/DDBJ databases">
        <title>Ensifer anhuiense sp. nov., an effective nitrogen fixation bacterium with Glycine soja.</title>
        <authorList>
            <person name="Yan H."/>
            <person name="Chen W."/>
        </authorList>
    </citation>
    <scope>NUCLEOTIDE SEQUENCE [LARGE SCALE GENOMIC DNA]</scope>
    <source>
        <strain evidence="6 7">LMG 7837</strain>
    </source>
</reference>
<gene>
    <name evidence="6" type="ORF">ATB98_03225</name>
</gene>
<dbReference type="Gene3D" id="3.40.190.80">
    <property type="match status" value="1"/>
</dbReference>
<name>A0A178YQR2_SINSA</name>
<feature type="binding site" evidence="5">
    <location>
        <position position="213"/>
    </location>
    <ligand>
        <name>Mg(2+)</name>
        <dbReference type="ChEBI" id="CHEBI:18420"/>
        <label>1</label>
        <note>catalytic</note>
    </ligand>
</feature>
<evidence type="ECO:0000313" key="6">
    <source>
        <dbReference type="EMBL" id="OAP49794.1"/>
    </source>
</evidence>
<dbReference type="NCBIfam" id="TIGR02067">
    <property type="entry name" value="his_9_HisN"/>
    <property type="match status" value="1"/>
</dbReference>
<dbReference type="InterPro" id="IPR011809">
    <property type="entry name" value="His_9_proposed"/>
</dbReference>
<evidence type="ECO:0000256" key="1">
    <source>
        <dbReference type="ARBA" id="ARBA00001946"/>
    </source>
</evidence>
<dbReference type="GO" id="GO:0000105">
    <property type="term" value="P:L-histidine biosynthetic process"/>
    <property type="evidence" value="ECO:0007669"/>
    <property type="project" value="UniProtKB-UniRule"/>
</dbReference>
<dbReference type="PRINTS" id="PR00377">
    <property type="entry name" value="IMPHPHTASES"/>
</dbReference>
<evidence type="ECO:0000256" key="4">
    <source>
        <dbReference type="NCBIfam" id="TIGR02067"/>
    </source>
</evidence>
<protein>
    <recommendedName>
        <fullName evidence="4">Histidinol-phosphatase</fullName>
        <ecNumber evidence="4">3.1.3.15</ecNumber>
    </recommendedName>
</protein>
<dbReference type="EMBL" id="LNQB01000051">
    <property type="protein sequence ID" value="OAP49794.1"/>
    <property type="molecule type" value="Genomic_DNA"/>
</dbReference>
<dbReference type="AlphaFoldDB" id="A0A178YQR2"/>
<evidence type="ECO:0000256" key="2">
    <source>
        <dbReference type="ARBA" id="ARBA00009759"/>
    </source>
</evidence>
<comment type="caution">
    <text evidence="6">The sequence shown here is derived from an EMBL/GenBank/DDBJ whole genome shotgun (WGS) entry which is preliminary data.</text>
</comment>
<dbReference type="GO" id="GO:0007165">
    <property type="term" value="P:signal transduction"/>
    <property type="evidence" value="ECO:0007669"/>
    <property type="project" value="TreeGrafter"/>
</dbReference>
<dbReference type="RefSeq" id="WP_066868926.1">
    <property type="nucleotide sequence ID" value="NZ_LNQB01000051.1"/>
</dbReference>
<evidence type="ECO:0000313" key="7">
    <source>
        <dbReference type="Proteomes" id="UP000078507"/>
    </source>
</evidence>
<keyword evidence="5" id="KW-0479">Metal-binding</keyword>
<dbReference type="CDD" id="cd01641">
    <property type="entry name" value="Bacterial_IMPase_like_1"/>
    <property type="match status" value="1"/>
</dbReference>
<dbReference type="GO" id="GO:0004401">
    <property type="term" value="F:histidinol-phosphatase activity"/>
    <property type="evidence" value="ECO:0007669"/>
    <property type="project" value="UniProtKB-UniRule"/>
</dbReference>
<organism evidence="6 7">
    <name type="scientific">Sinorhizobium saheli</name>
    <dbReference type="NCBI Taxonomy" id="36856"/>
    <lineage>
        <taxon>Bacteria</taxon>
        <taxon>Pseudomonadati</taxon>
        <taxon>Pseudomonadota</taxon>
        <taxon>Alphaproteobacteria</taxon>
        <taxon>Hyphomicrobiales</taxon>
        <taxon>Rhizobiaceae</taxon>
        <taxon>Sinorhizobium/Ensifer group</taxon>
        <taxon>Sinorhizobium</taxon>
    </lineage>
</organism>
<dbReference type="GO" id="GO:0008934">
    <property type="term" value="F:inositol monophosphate 1-phosphatase activity"/>
    <property type="evidence" value="ECO:0007669"/>
    <property type="project" value="TreeGrafter"/>
</dbReference>
<keyword evidence="5" id="KW-0460">Magnesium</keyword>
<comment type="similarity">
    <text evidence="2">Belongs to the inositol monophosphatase superfamily.</text>
</comment>
<keyword evidence="7" id="KW-1185">Reference proteome</keyword>
<dbReference type="GO" id="GO:0046872">
    <property type="term" value="F:metal ion binding"/>
    <property type="evidence" value="ECO:0007669"/>
    <property type="project" value="UniProtKB-KW"/>
</dbReference>
<comment type="cofactor">
    <cofactor evidence="1 5">
        <name>Mg(2+)</name>
        <dbReference type="ChEBI" id="CHEBI:18420"/>
    </cofactor>
</comment>